<sequence>MARIPVSKSAIAKIGQAFGEAANNPEKREAFRADPAAYLRACGVSEESLEGLNVVLHEDDDSTLHLVLPAKVDETRLAVQDQDYLKMLGTMAVLGCCRPVR</sequence>
<organism evidence="1 2">
    <name type="scientific">Acuticoccus sediminis</name>
    <dbReference type="NCBI Taxonomy" id="2184697"/>
    <lineage>
        <taxon>Bacteria</taxon>
        <taxon>Pseudomonadati</taxon>
        <taxon>Pseudomonadota</taxon>
        <taxon>Alphaproteobacteria</taxon>
        <taxon>Hyphomicrobiales</taxon>
        <taxon>Amorphaceae</taxon>
        <taxon>Acuticoccus</taxon>
    </lineage>
</organism>
<dbReference type="Proteomes" id="UP000249590">
    <property type="component" value="Unassembled WGS sequence"/>
</dbReference>
<proteinExistence type="predicted"/>
<evidence type="ECO:0000313" key="2">
    <source>
        <dbReference type="Proteomes" id="UP000249590"/>
    </source>
</evidence>
<dbReference type="AlphaFoldDB" id="A0A8B2NUT3"/>
<dbReference type="EMBL" id="QHHQ01000003">
    <property type="protein sequence ID" value="RAI01055.1"/>
    <property type="molecule type" value="Genomic_DNA"/>
</dbReference>
<evidence type="ECO:0008006" key="3">
    <source>
        <dbReference type="Google" id="ProtNLM"/>
    </source>
</evidence>
<keyword evidence="2" id="KW-1185">Reference proteome</keyword>
<reference evidence="1 2" key="1">
    <citation type="submission" date="2018-05" db="EMBL/GenBank/DDBJ databases">
        <title>Acuticoccus sediminis sp. nov., isolated from deep-sea sediment of Indian Ocean.</title>
        <authorList>
            <person name="Liu X."/>
            <person name="Lai Q."/>
            <person name="Du Y."/>
            <person name="Sun F."/>
            <person name="Zhang X."/>
            <person name="Wang S."/>
            <person name="Shao Z."/>
        </authorList>
    </citation>
    <scope>NUCLEOTIDE SEQUENCE [LARGE SCALE GENOMIC DNA]</scope>
    <source>
        <strain evidence="1 2">PTG4-2</strain>
    </source>
</reference>
<gene>
    <name evidence="1" type="ORF">DLJ53_17720</name>
</gene>
<evidence type="ECO:0000313" key="1">
    <source>
        <dbReference type="EMBL" id="RAI01055.1"/>
    </source>
</evidence>
<name>A0A8B2NUT3_9HYPH</name>
<dbReference type="OrthoDB" id="7678918at2"/>
<dbReference type="RefSeq" id="WP_111347618.1">
    <property type="nucleotide sequence ID" value="NZ_QHHQ01000003.1"/>
</dbReference>
<protein>
    <recommendedName>
        <fullName evidence="3">NHLP leader peptide family natural product</fullName>
    </recommendedName>
</protein>
<comment type="caution">
    <text evidence="1">The sequence shown here is derived from an EMBL/GenBank/DDBJ whole genome shotgun (WGS) entry which is preliminary data.</text>
</comment>
<accession>A0A8B2NUT3</accession>